<dbReference type="AlphaFoldDB" id="E3HDQ0"/>
<dbReference type="GO" id="GO:0004061">
    <property type="term" value="F:arylformamidase activity"/>
    <property type="evidence" value="ECO:0007669"/>
    <property type="project" value="InterPro"/>
</dbReference>
<dbReference type="SUPFAM" id="SSF102198">
    <property type="entry name" value="Putative cyclase"/>
    <property type="match status" value="1"/>
</dbReference>
<proteinExistence type="predicted"/>
<evidence type="ECO:0000313" key="1">
    <source>
        <dbReference type="EMBL" id="ADO84236.1"/>
    </source>
</evidence>
<dbReference type="HOGENOM" id="CLU_030671_3_0_0"/>
<geneLocation type="plasmid" evidence="1 2">
    <name>pILYOP01</name>
</geneLocation>
<dbReference type="PANTHER" id="PTHR31118">
    <property type="entry name" value="CYCLASE-LIKE PROTEIN 2"/>
    <property type="match status" value="1"/>
</dbReference>
<dbReference type="InterPro" id="IPR037175">
    <property type="entry name" value="KFase_sf"/>
</dbReference>
<dbReference type="PANTHER" id="PTHR31118:SF12">
    <property type="entry name" value="CYCLASE-LIKE PROTEIN 2"/>
    <property type="match status" value="1"/>
</dbReference>
<sequence>MKIVDLTHEIRENMPVFPGSECPKFESIGILEKDGFEEKKITIYSHTGTHMDAPKHIIPYGKGLDEFSADKFLGKGVVVDARGESSISLDLLIEYEEKIEKSDFILINTGWDRNWGKENYYNGFPCMTKKAAQWLSSKKIKGLGIDAISVDPVNSYELVNHNIFLKKEIVIIENLKIPEKLHGKKFLFSALPLKTENSDGSPIRAVAILDI</sequence>
<keyword evidence="1" id="KW-0614">Plasmid</keyword>
<dbReference type="InterPro" id="IPR007325">
    <property type="entry name" value="KFase/CYL"/>
</dbReference>
<gene>
    <name evidence="1" type="ordered locus">Ilyop_2477</name>
</gene>
<dbReference type="Pfam" id="PF04199">
    <property type="entry name" value="Cyclase"/>
    <property type="match status" value="1"/>
</dbReference>
<organism evidence="1 2">
    <name type="scientific">Ilyobacter polytropus (strain ATCC 51220 / DSM 2926 / LMG 16218 / CuHBu1)</name>
    <dbReference type="NCBI Taxonomy" id="572544"/>
    <lineage>
        <taxon>Bacteria</taxon>
        <taxon>Fusobacteriati</taxon>
        <taxon>Fusobacteriota</taxon>
        <taxon>Fusobacteriia</taxon>
        <taxon>Fusobacteriales</taxon>
        <taxon>Fusobacteriaceae</taxon>
        <taxon>Ilyobacter</taxon>
    </lineage>
</organism>
<dbReference type="Gene3D" id="3.50.30.50">
    <property type="entry name" value="Putative cyclase"/>
    <property type="match status" value="1"/>
</dbReference>
<dbReference type="KEGG" id="ipo:Ilyop_2477"/>
<dbReference type="EMBL" id="CP002282">
    <property type="protein sequence ID" value="ADO84236.1"/>
    <property type="molecule type" value="Genomic_DNA"/>
</dbReference>
<name>E3HDQ0_ILYPC</name>
<dbReference type="GO" id="GO:0019441">
    <property type="term" value="P:L-tryptophan catabolic process to kynurenine"/>
    <property type="evidence" value="ECO:0007669"/>
    <property type="project" value="InterPro"/>
</dbReference>
<dbReference type="RefSeq" id="WP_013388895.1">
    <property type="nucleotide sequence ID" value="NC_014633.1"/>
</dbReference>
<dbReference type="Proteomes" id="UP000006875">
    <property type="component" value="Plasmid pILYOP01"/>
</dbReference>
<evidence type="ECO:0000313" key="2">
    <source>
        <dbReference type="Proteomes" id="UP000006875"/>
    </source>
</evidence>
<keyword evidence="2" id="KW-1185">Reference proteome</keyword>
<dbReference type="OrthoDB" id="9796085at2"/>
<protein>
    <submittedName>
        <fullName evidence="1">Cyclase family protein</fullName>
    </submittedName>
</protein>
<reference evidence="1 2" key="1">
    <citation type="journal article" date="2010" name="Stand. Genomic Sci.">
        <title>Complete genome sequence of Ilyobacter polytropus type strain (CuHbu1).</title>
        <authorList>
            <person name="Sikorski J."/>
            <person name="Chertkov O."/>
            <person name="Lapidus A."/>
            <person name="Nolan M."/>
            <person name="Lucas S."/>
            <person name="Del Rio T.G."/>
            <person name="Tice H."/>
            <person name="Cheng J.F."/>
            <person name="Tapia R."/>
            <person name="Han C."/>
            <person name="Goodwin L."/>
            <person name="Pitluck S."/>
            <person name="Liolios K."/>
            <person name="Ivanova N."/>
            <person name="Mavromatis K."/>
            <person name="Mikhailova N."/>
            <person name="Pati A."/>
            <person name="Chen A."/>
            <person name="Palaniappan K."/>
            <person name="Land M."/>
            <person name="Hauser L."/>
            <person name="Chang Y.J."/>
            <person name="Jeffries C.D."/>
            <person name="Brambilla E."/>
            <person name="Yasawong M."/>
            <person name="Rohde M."/>
            <person name="Pukall R."/>
            <person name="Spring S."/>
            <person name="Goker M."/>
            <person name="Woyke T."/>
            <person name="Bristow J."/>
            <person name="Eisen J.A."/>
            <person name="Markowitz V."/>
            <person name="Hugenholtz P."/>
            <person name="Kyrpides N.C."/>
            <person name="Klenk H.P."/>
        </authorList>
    </citation>
    <scope>NUCLEOTIDE SEQUENCE [LARGE SCALE GENOMIC DNA]</scope>
    <source>
        <strain evidence="2">ATCC 51220 / DSM 2926 / LMG 16218 / CuHBu1</strain>
        <plasmid evidence="2">pILYOP01</plasmid>
    </source>
</reference>
<accession>E3HDQ0</accession>